<name>A0ABV0NJM7_9TELE</name>
<evidence type="ECO:0000313" key="1">
    <source>
        <dbReference type="EMBL" id="MEQ2171610.1"/>
    </source>
</evidence>
<dbReference type="EMBL" id="JAHRIO010040791">
    <property type="protein sequence ID" value="MEQ2171610.1"/>
    <property type="molecule type" value="Genomic_DNA"/>
</dbReference>
<dbReference type="Proteomes" id="UP001476798">
    <property type="component" value="Unassembled WGS sequence"/>
</dbReference>
<accession>A0ABV0NJM7</accession>
<proteinExistence type="predicted"/>
<organism evidence="1 2">
    <name type="scientific">Goodea atripinnis</name>
    <dbReference type="NCBI Taxonomy" id="208336"/>
    <lineage>
        <taxon>Eukaryota</taxon>
        <taxon>Metazoa</taxon>
        <taxon>Chordata</taxon>
        <taxon>Craniata</taxon>
        <taxon>Vertebrata</taxon>
        <taxon>Euteleostomi</taxon>
        <taxon>Actinopterygii</taxon>
        <taxon>Neopterygii</taxon>
        <taxon>Teleostei</taxon>
        <taxon>Neoteleostei</taxon>
        <taxon>Acanthomorphata</taxon>
        <taxon>Ovalentaria</taxon>
        <taxon>Atherinomorphae</taxon>
        <taxon>Cyprinodontiformes</taxon>
        <taxon>Goodeidae</taxon>
        <taxon>Goodea</taxon>
    </lineage>
</organism>
<gene>
    <name evidence="1" type="ORF">GOODEAATRI_012577</name>
</gene>
<protein>
    <submittedName>
        <fullName evidence="1">Uncharacterized protein</fullName>
    </submittedName>
</protein>
<comment type="caution">
    <text evidence="1">The sequence shown here is derived from an EMBL/GenBank/DDBJ whole genome shotgun (WGS) entry which is preliminary data.</text>
</comment>
<keyword evidence="2" id="KW-1185">Reference proteome</keyword>
<reference evidence="1 2" key="1">
    <citation type="submission" date="2021-06" db="EMBL/GenBank/DDBJ databases">
        <authorList>
            <person name="Palmer J.M."/>
        </authorList>
    </citation>
    <scope>NUCLEOTIDE SEQUENCE [LARGE SCALE GENOMIC DNA]</scope>
    <source>
        <strain evidence="1 2">GA_2019</strain>
        <tissue evidence="1">Muscle</tissue>
    </source>
</reference>
<sequence>MKLSVGQFLLWHECFTKKISSSSFELVSVQSKMGVMDFFCLNKKSSNASLKCHFKFVFLISSIFTLDLVQISICISCKGFPSHNEKKAHKHTLSDPLPLPQQIKCL</sequence>
<evidence type="ECO:0000313" key="2">
    <source>
        <dbReference type="Proteomes" id="UP001476798"/>
    </source>
</evidence>